<dbReference type="AlphaFoldDB" id="A0A0Q3PFL9"/>
<evidence type="ECO:0000313" key="2">
    <source>
        <dbReference type="Proteomes" id="UP000051836"/>
    </source>
</evidence>
<proteinExistence type="predicted"/>
<dbReference type="EMBL" id="LMAW01002970">
    <property type="protein sequence ID" value="KQK75060.1"/>
    <property type="molecule type" value="Genomic_DNA"/>
</dbReference>
<dbReference type="Proteomes" id="UP000051836">
    <property type="component" value="Unassembled WGS sequence"/>
</dbReference>
<accession>A0A0Q3PFL9</accession>
<organism evidence="1 2">
    <name type="scientific">Amazona aestiva</name>
    <name type="common">Blue-fronted Amazon parrot</name>
    <dbReference type="NCBI Taxonomy" id="12930"/>
    <lineage>
        <taxon>Eukaryota</taxon>
        <taxon>Metazoa</taxon>
        <taxon>Chordata</taxon>
        <taxon>Craniata</taxon>
        <taxon>Vertebrata</taxon>
        <taxon>Euteleostomi</taxon>
        <taxon>Archelosauria</taxon>
        <taxon>Archosauria</taxon>
        <taxon>Dinosauria</taxon>
        <taxon>Saurischia</taxon>
        <taxon>Theropoda</taxon>
        <taxon>Coelurosauria</taxon>
        <taxon>Aves</taxon>
        <taxon>Neognathae</taxon>
        <taxon>Neoaves</taxon>
        <taxon>Telluraves</taxon>
        <taxon>Australaves</taxon>
        <taxon>Psittaciformes</taxon>
        <taxon>Psittacidae</taxon>
        <taxon>Amazona</taxon>
    </lineage>
</organism>
<sequence length="88" mass="9782">MDISLLEKCAATSAASESNFILQEIPVEQLAVARVNTQIVKDRLDGLEVPLAIPKMTTLLTKDKVPVCNILVISMEYYSNYIEIVIKN</sequence>
<keyword evidence="2" id="KW-1185">Reference proteome</keyword>
<evidence type="ECO:0000313" key="1">
    <source>
        <dbReference type="EMBL" id="KQK75060.1"/>
    </source>
</evidence>
<protein>
    <submittedName>
        <fullName evidence="1">Uncharacterized protein</fullName>
    </submittedName>
</protein>
<name>A0A0Q3PFL9_AMAAE</name>
<reference evidence="1 2" key="1">
    <citation type="submission" date="2015-10" db="EMBL/GenBank/DDBJ databases">
        <authorList>
            <person name="Gilbert D.G."/>
        </authorList>
    </citation>
    <scope>NUCLEOTIDE SEQUENCE [LARGE SCALE GENOMIC DNA]</scope>
    <source>
        <strain evidence="1">FVVF132</strain>
    </source>
</reference>
<gene>
    <name evidence="1" type="ORF">AAES_147869</name>
</gene>
<comment type="caution">
    <text evidence="1">The sequence shown here is derived from an EMBL/GenBank/DDBJ whole genome shotgun (WGS) entry which is preliminary data.</text>
</comment>